<evidence type="ECO:0000313" key="2">
    <source>
        <dbReference type="EMBL" id="KZS14668.1"/>
    </source>
</evidence>
<keyword evidence="1" id="KW-0812">Transmembrane</keyword>
<feature type="transmembrane region" description="Helical" evidence="1">
    <location>
        <begin position="39"/>
        <end position="56"/>
    </location>
</feature>
<dbReference type="Proteomes" id="UP000076858">
    <property type="component" value="Unassembled WGS sequence"/>
</dbReference>
<protein>
    <submittedName>
        <fullName evidence="2">Uncharacterized protein</fullName>
    </submittedName>
</protein>
<dbReference type="EMBL" id="LRGB01000944">
    <property type="protein sequence ID" value="KZS14668.1"/>
    <property type="molecule type" value="Genomic_DNA"/>
</dbReference>
<dbReference type="AlphaFoldDB" id="A0A164XXT0"/>
<gene>
    <name evidence="2" type="ORF">APZ42_020039</name>
</gene>
<reference evidence="2 3" key="1">
    <citation type="submission" date="2016-03" db="EMBL/GenBank/DDBJ databases">
        <title>EvidentialGene: Evidence-directed Construction of Genes on Genomes.</title>
        <authorList>
            <person name="Gilbert D.G."/>
            <person name="Choi J.-H."/>
            <person name="Mockaitis K."/>
            <person name="Colbourne J."/>
            <person name="Pfrender M."/>
        </authorList>
    </citation>
    <scope>NUCLEOTIDE SEQUENCE [LARGE SCALE GENOMIC DNA]</scope>
    <source>
        <strain evidence="2 3">Xinb3</strain>
        <tissue evidence="2">Complete organism</tissue>
    </source>
</reference>
<keyword evidence="1" id="KW-0472">Membrane</keyword>
<evidence type="ECO:0000313" key="3">
    <source>
        <dbReference type="Proteomes" id="UP000076858"/>
    </source>
</evidence>
<keyword evidence="3" id="KW-1185">Reference proteome</keyword>
<accession>A0A164XXT0</accession>
<proteinExistence type="predicted"/>
<name>A0A164XXT0_9CRUS</name>
<organism evidence="2 3">
    <name type="scientific">Daphnia magna</name>
    <dbReference type="NCBI Taxonomy" id="35525"/>
    <lineage>
        <taxon>Eukaryota</taxon>
        <taxon>Metazoa</taxon>
        <taxon>Ecdysozoa</taxon>
        <taxon>Arthropoda</taxon>
        <taxon>Crustacea</taxon>
        <taxon>Branchiopoda</taxon>
        <taxon>Diplostraca</taxon>
        <taxon>Cladocera</taxon>
        <taxon>Anomopoda</taxon>
        <taxon>Daphniidae</taxon>
        <taxon>Daphnia</taxon>
    </lineage>
</organism>
<evidence type="ECO:0000256" key="1">
    <source>
        <dbReference type="SAM" id="Phobius"/>
    </source>
</evidence>
<comment type="caution">
    <text evidence="2">The sequence shown here is derived from an EMBL/GenBank/DDBJ whole genome shotgun (WGS) entry which is preliminary data.</text>
</comment>
<sequence>MCVDLMSHEIFPPEKELIVYSSVFPDAEYTATSMTKRQVICLLGLLVITFILPVFWRRQGALTPWSHRHRSRDLLLLEKLAVHDIKRFPLVRRSSCPNATFIMQNYIATLCQQNLSRRYAKVLIRNDCLPSLCSLAAVVEKHPRGSSANSAGH</sequence>
<keyword evidence="1" id="KW-1133">Transmembrane helix</keyword>